<keyword evidence="8" id="KW-1185">Reference proteome</keyword>
<evidence type="ECO:0000256" key="4">
    <source>
        <dbReference type="ARBA" id="ARBA00022989"/>
    </source>
</evidence>
<sequence>MEEKRIHQIKFPESFEYDAFIIYCDSDRKWVHLELLKRLEKIDIKVCIHYRDFDVGESITDNITNYVGKSWKVIVVMSNNFTKSEWCQWELDLVQERRRRHGKDALVLIMQSQIDSSHMTNSIRSLLDTTPHLQYQQGLGEDLFWSVITKAVRKPFKDPPTAIL</sequence>
<gene>
    <name evidence="7" type="ORF">MEDL_2253</name>
</gene>
<dbReference type="Gene3D" id="3.40.50.10140">
    <property type="entry name" value="Toll/interleukin-1 receptor homology (TIR) domain"/>
    <property type="match status" value="1"/>
</dbReference>
<dbReference type="PANTHER" id="PTHR24365:SF530">
    <property type="entry name" value="MSTPROX-RELATED"/>
    <property type="match status" value="1"/>
</dbReference>
<keyword evidence="4" id="KW-1133">Transmembrane helix</keyword>
<dbReference type="PANTHER" id="PTHR24365">
    <property type="entry name" value="TOLL-LIKE RECEPTOR"/>
    <property type="match status" value="1"/>
</dbReference>
<feature type="domain" description="TIR" evidence="6">
    <location>
        <begin position="15"/>
        <end position="152"/>
    </location>
</feature>
<evidence type="ECO:0000256" key="2">
    <source>
        <dbReference type="ARBA" id="ARBA00022692"/>
    </source>
</evidence>
<evidence type="ECO:0000259" key="6">
    <source>
        <dbReference type="PROSITE" id="PS50104"/>
    </source>
</evidence>
<protein>
    <recommendedName>
        <fullName evidence="6">TIR domain-containing protein</fullName>
    </recommendedName>
</protein>
<dbReference type="InterPro" id="IPR035897">
    <property type="entry name" value="Toll_tir_struct_dom_sf"/>
</dbReference>
<dbReference type="Pfam" id="PF01582">
    <property type="entry name" value="TIR"/>
    <property type="match status" value="1"/>
</dbReference>
<dbReference type="InterPro" id="IPR000157">
    <property type="entry name" value="TIR_dom"/>
</dbReference>
<dbReference type="GO" id="GO:0005886">
    <property type="term" value="C:plasma membrane"/>
    <property type="evidence" value="ECO:0007669"/>
    <property type="project" value="TreeGrafter"/>
</dbReference>
<keyword evidence="3" id="KW-0732">Signal</keyword>
<dbReference type="AlphaFoldDB" id="A0A8S3PTW1"/>
<dbReference type="Proteomes" id="UP000683360">
    <property type="component" value="Unassembled WGS sequence"/>
</dbReference>
<proteinExistence type="predicted"/>
<dbReference type="GO" id="GO:0038023">
    <property type="term" value="F:signaling receptor activity"/>
    <property type="evidence" value="ECO:0007669"/>
    <property type="project" value="TreeGrafter"/>
</dbReference>
<dbReference type="GO" id="GO:0007165">
    <property type="term" value="P:signal transduction"/>
    <property type="evidence" value="ECO:0007669"/>
    <property type="project" value="InterPro"/>
</dbReference>
<evidence type="ECO:0000256" key="1">
    <source>
        <dbReference type="ARBA" id="ARBA00004370"/>
    </source>
</evidence>
<dbReference type="PROSITE" id="PS50104">
    <property type="entry name" value="TIR"/>
    <property type="match status" value="1"/>
</dbReference>
<dbReference type="EMBL" id="CAJPWZ010000143">
    <property type="protein sequence ID" value="CAG2186692.1"/>
    <property type="molecule type" value="Genomic_DNA"/>
</dbReference>
<keyword evidence="5" id="KW-0472">Membrane</keyword>
<evidence type="ECO:0000313" key="8">
    <source>
        <dbReference type="Proteomes" id="UP000683360"/>
    </source>
</evidence>
<comment type="subcellular location">
    <subcellularLocation>
        <location evidence="1">Membrane</location>
    </subcellularLocation>
</comment>
<reference evidence="7" key="1">
    <citation type="submission" date="2021-03" db="EMBL/GenBank/DDBJ databases">
        <authorList>
            <person name="Bekaert M."/>
        </authorList>
    </citation>
    <scope>NUCLEOTIDE SEQUENCE</scope>
</reference>
<dbReference type="OrthoDB" id="5966846at2759"/>
<comment type="caution">
    <text evidence="7">The sequence shown here is derived from an EMBL/GenBank/DDBJ whole genome shotgun (WGS) entry which is preliminary data.</text>
</comment>
<evidence type="ECO:0000256" key="3">
    <source>
        <dbReference type="ARBA" id="ARBA00022729"/>
    </source>
</evidence>
<name>A0A8S3PTW1_MYTED</name>
<dbReference type="SUPFAM" id="SSF52200">
    <property type="entry name" value="Toll/Interleukin receptor TIR domain"/>
    <property type="match status" value="1"/>
</dbReference>
<dbReference type="SMART" id="SM00255">
    <property type="entry name" value="TIR"/>
    <property type="match status" value="1"/>
</dbReference>
<keyword evidence="2" id="KW-0812">Transmembrane</keyword>
<evidence type="ECO:0000313" key="7">
    <source>
        <dbReference type="EMBL" id="CAG2186692.1"/>
    </source>
</evidence>
<organism evidence="7 8">
    <name type="scientific">Mytilus edulis</name>
    <name type="common">Blue mussel</name>
    <dbReference type="NCBI Taxonomy" id="6550"/>
    <lineage>
        <taxon>Eukaryota</taxon>
        <taxon>Metazoa</taxon>
        <taxon>Spiralia</taxon>
        <taxon>Lophotrochozoa</taxon>
        <taxon>Mollusca</taxon>
        <taxon>Bivalvia</taxon>
        <taxon>Autobranchia</taxon>
        <taxon>Pteriomorphia</taxon>
        <taxon>Mytilida</taxon>
        <taxon>Mytiloidea</taxon>
        <taxon>Mytilidae</taxon>
        <taxon>Mytilinae</taxon>
        <taxon>Mytilus</taxon>
    </lineage>
</organism>
<accession>A0A8S3PTW1</accession>
<evidence type="ECO:0000256" key="5">
    <source>
        <dbReference type="ARBA" id="ARBA00023136"/>
    </source>
</evidence>